<feature type="compositionally biased region" description="Polar residues" evidence="1">
    <location>
        <begin position="703"/>
        <end position="718"/>
    </location>
</feature>
<dbReference type="OrthoDB" id="10257471at2759"/>
<protein>
    <recommendedName>
        <fullName evidence="4">RNI-like protein</fullName>
    </recommendedName>
</protein>
<feature type="compositionally biased region" description="Low complexity" evidence="1">
    <location>
        <begin position="531"/>
        <end position="548"/>
    </location>
</feature>
<feature type="compositionally biased region" description="Polar residues" evidence="1">
    <location>
        <begin position="943"/>
        <end position="965"/>
    </location>
</feature>
<keyword evidence="3" id="KW-1185">Reference proteome</keyword>
<dbReference type="EMBL" id="LSSL01000632">
    <property type="protein sequence ID" value="OLY84067.1"/>
    <property type="molecule type" value="Genomic_DNA"/>
</dbReference>
<dbReference type="Proteomes" id="UP000187455">
    <property type="component" value="Unassembled WGS sequence"/>
</dbReference>
<feature type="region of interest" description="Disordered" evidence="1">
    <location>
        <begin position="603"/>
        <end position="651"/>
    </location>
</feature>
<evidence type="ECO:0000313" key="2">
    <source>
        <dbReference type="EMBL" id="OLY84067.1"/>
    </source>
</evidence>
<feature type="region of interest" description="Disordered" evidence="1">
    <location>
        <begin position="530"/>
        <end position="585"/>
    </location>
</feature>
<feature type="compositionally biased region" description="Low complexity" evidence="1">
    <location>
        <begin position="776"/>
        <end position="787"/>
    </location>
</feature>
<feature type="compositionally biased region" description="Polar residues" evidence="1">
    <location>
        <begin position="725"/>
        <end position="748"/>
    </location>
</feature>
<organism evidence="2 3">
    <name type="scientific">Smittium mucronatum</name>
    <dbReference type="NCBI Taxonomy" id="133383"/>
    <lineage>
        <taxon>Eukaryota</taxon>
        <taxon>Fungi</taxon>
        <taxon>Fungi incertae sedis</taxon>
        <taxon>Zoopagomycota</taxon>
        <taxon>Kickxellomycotina</taxon>
        <taxon>Harpellomycetes</taxon>
        <taxon>Harpellales</taxon>
        <taxon>Legeriomycetaceae</taxon>
        <taxon>Smittium</taxon>
    </lineage>
</organism>
<proteinExistence type="predicted"/>
<dbReference type="STRING" id="133383.A0A1R0H4M4"/>
<feature type="compositionally biased region" description="Acidic residues" evidence="1">
    <location>
        <begin position="793"/>
        <end position="802"/>
    </location>
</feature>
<accession>A0A1R0H4M4</accession>
<feature type="compositionally biased region" description="Polar residues" evidence="1">
    <location>
        <begin position="803"/>
        <end position="820"/>
    </location>
</feature>
<dbReference type="SUPFAM" id="SSF52047">
    <property type="entry name" value="RNI-like"/>
    <property type="match status" value="1"/>
</dbReference>
<name>A0A1R0H4M4_9FUNG</name>
<comment type="caution">
    <text evidence="2">The sequence shown here is derived from an EMBL/GenBank/DDBJ whole genome shotgun (WGS) entry which is preliminary data.</text>
</comment>
<reference evidence="2 3" key="1">
    <citation type="journal article" date="2016" name="Mol. Biol. Evol.">
        <title>Genome-Wide Survey of Gut Fungi (Harpellales) Reveals the First Horizontally Transferred Ubiquitin Gene from a Mosquito Host.</title>
        <authorList>
            <person name="Wang Y."/>
            <person name="White M.M."/>
            <person name="Kvist S."/>
            <person name="Moncalvo J.M."/>
        </authorList>
    </citation>
    <scope>NUCLEOTIDE SEQUENCE [LARGE SCALE GENOMIC DNA]</scope>
    <source>
        <strain evidence="2 3">ALG-7-W6</strain>
    </source>
</reference>
<evidence type="ECO:0000313" key="3">
    <source>
        <dbReference type="Proteomes" id="UP000187455"/>
    </source>
</evidence>
<dbReference type="AlphaFoldDB" id="A0A1R0H4M4"/>
<sequence>MVEPQDFYLQGWSQNSVDSPQNWPPAILQRISQYLASSKDCLEFSLTHPDWTPYGLDTLWTCPKFKYEEALLSFLRLAKSKRHLLQKVVGYDMISPTKYSYPTHLSDSDNSEVTKIYDLLFFYNFEQELEDKFSIANTKLADPNILVNLAKISNNLRKLAFYGYNITDNHLSFLSRICQNLTCIEIVGFPDTDLKLLGSFFKSLKSLTSLTLKSSNPIPDIVWNAIESHPHLLTSIDLFIPSSSPGLISALLKCTGLINLRISGGDVVFGQNILKTLISNNPGLKSIHIKSSDIDFQDLYTILESCSNLYHLELINPDIPRNSPVPDIEFSVSCYNLQHLILDGIELSKKTYSRLFGHFKFLKTIVLANLSRLSSGPLTRLSQISQCILGLYIYNCPGINDSFLIPLADKHSNSLLILHIKGLPIESVQLLQNKLINFSKVKILKIIGEETFKKTIEFNEKSHLSIANSSDSLSNNLQPNLPLKRISNGSSFSQPMYSTISTPRPSKAPLEIISPLTSFNNFVRKKRTFIPTNSAPNPEPSNNSINTPKKLNSDLQPLKSALKKPNSLMNSRDIDTTEDETDNSWMTPDQFSMFMNPSNIEESQIKESQPNDFPQDYEPRSPYDDIDFESFDQDPLDFHEYPNKKLNYGNENYGGRLSKTVTFKNNYSSPTISSDQLASNSRPIYNQKFSDDLSDPYDEQQEDFSSSDPFVDQYQPNLNRRDSVNHNQVRYPNSHSRYVQNPPKNSNHISDDSELDGFNPNMPEPNISRPDRPIHSQNQNRTSNNRNLKNDYYDYDSPEEVSENISNTPRSIGPNRASNNNAYQTNGYNIFPPATVNPMMNPNANLSPGYINGINPMFNPGFNPMINPGIRAPFPQNISPGYNPLFNPMFNPLMNPNYGIGLRPNFPQNALIQVPRINQPPNLNQNFNYAQKSYQNRRPFRPQTPTYNKNKFNNRRSLPNLTKTPNYNMNQNYNNSLNSNGIGSAQNNSRYPNKANNNNNYTEENNNTGNVSNPNSGSASKSNAGRSLSIDLSGNNSLLGLRSNTDPKPVYRKPIAFNANRISQGQNNLQNNSTPSHRNNGSQSKDNGFSNNRENGNSMEPLNDLTQESDDFFGEPNAPILDQPDINSGSDAVILELSVETPNMGCQSLVVRKGDDILKLAQEFCTKHKMAELEEGLHSLITTKLERKGIKI</sequence>
<dbReference type="Gene3D" id="3.80.10.10">
    <property type="entry name" value="Ribonuclease Inhibitor"/>
    <property type="match status" value="2"/>
</dbReference>
<evidence type="ECO:0000256" key="1">
    <source>
        <dbReference type="SAM" id="MobiDB-lite"/>
    </source>
</evidence>
<gene>
    <name evidence="2" type="ORF">AYI68_g1775</name>
</gene>
<feature type="region of interest" description="Disordered" evidence="1">
    <location>
        <begin position="686"/>
        <end position="820"/>
    </location>
</feature>
<feature type="compositionally biased region" description="Acidic residues" evidence="1">
    <location>
        <begin position="624"/>
        <end position="635"/>
    </location>
</feature>
<feature type="compositionally biased region" description="Low complexity" evidence="1">
    <location>
        <begin position="966"/>
        <end position="980"/>
    </location>
</feature>
<feature type="compositionally biased region" description="Low complexity" evidence="1">
    <location>
        <begin position="987"/>
        <end position="1017"/>
    </location>
</feature>
<feature type="compositionally biased region" description="Polar residues" evidence="1">
    <location>
        <begin position="603"/>
        <end position="612"/>
    </location>
</feature>
<feature type="region of interest" description="Disordered" evidence="1">
    <location>
        <begin position="1065"/>
        <end position="1117"/>
    </location>
</feature>
<feature type="compositionally biased region" description="Polar residues" evidence="1">
    <location>
        <begin position="1065"/>
        <end position="1106"/>
    </location>
</feature>
<dbReference type="InterPro" id="IPR032675">
    <property type="entry name" value="LRR_dom_sf"/>
</dbReference>
<feature type="region of interest" description="Disordered" evidence="1">
    <location>
        <begin position="933"/>
        <end position="1028"/>
    </location>
</feature>
<evidence type="ECO:0008006" key="4">
    <source>
        <dbReference type="Google" id="ProtNLM"/>
    </source>
</evidence>
<feature type="compositionally biased region" description="Acidic residues" evidence="1">
    <location>
        <begin position="692"/>
        <end position="702"/>
    </location>
</feature>